<sequence>MAGIENIVFDMGQVLLRFDGMLFSHAFTSSEEDAHALNNALFSNPSWALLDAGVISEDTMLAIARRRLPERLWPSLEDAAANWDLHQPAIDQTNDLARRLHQAGYSLYLLSNAGVRFDRAKGRIPVLPLFSGWVVSAYEHLMKPDPAIYALLCQRYGLDPSSCLFVDDNQDNVEGARKAGMSAYRFTTATDLEVHLGDFGITL</sequence>
<accession>A0A6N7XQ52</accession>
<gene>
    <name evidence="1" type="ORF">FYJ68_08325</name>
</gene>
<dbReference type="CDD" id="cd02603">
    <property type="entry name" value="HAD_sEH-N_like"/>
    <property type="match status" value="1"/>
</dbReference>
<dbReference type="RefSeq" id="WP_154435749.1">
    <property type="nucleotide sequence ID" value="NZ_VUNC01000006.1"/>
</dbReference>
<dbReference type="InterPro" id="IPR023198">
    <property type="entry name" value="PGP-like_dom2"/>
</dbReference>
<dbReference type="PANTHER" id="PTHR43611">
    <property type="entry name" value="ALPHA-D-GLUCOSE 1-PHOSPHATE PHOSPHATASE"/>
    <property type="match status" value="1"/>
</dbReference>
<dbReference type="InterPro" id="IPR023214">
    <property type="entry name" value="HAD_sf"/>
</dbReference>
<evidence type="ECO:0000313" key="2">
    <source>
        <dbReference type="Proteomes" id="UP000469325"/>
    </source>
</evidence>
<proteinExistence type="predicted"/>
<dbReference type="SFLD" id="SFLDG01129">
    <property type="entry name" value="C1.5:_HAD__Beta-PGM__Phosphata"/>
    <property type="match status" value="1"/>
</dbReference>
<dbReference type="Gene3D" id="1.10.150.240">
    <property type="entry name" value="Putative phosphatase, domain 2"/>
    <property type="match status" value="1"/>
</dbReference>
<keyword evidence="2" id="KW-1185">Reference proteome</keyword>
<dbReference type="Proteomes" id="UP000469325">
    <property type="component" value="Unassembled WGS sequence"/>
</dbReference>
<dbReference type="SFLD" id="SFLDS00003">
    <property type="entry name" value="Haloacid_Dehalogenase"/>
    <property type="match status" value="1"/>
</dbReference>
<evidence type="ECO:0000313" key="1">
    <source>
        <dbReference type="EMBL" id="MST73114.1"/>
    </source>
</evidence>
<organism evidence="1 2">
    <name type="scientific">Olsenella porci</name>
    <dbReference type="NCBI Taxonomy" id="2652279"/>
    <lineage>
        <taxon>Bacteria</taxon>
        <taxon>Bacillati</taxon>
        <taxon>Actinomycetota</taxon>
        <taxon>Coriobacteriia</taxon>
        <taxon>Coriobacteriales</taxon>
        <taxon>Atopobiaceae</taxon>
        <taxon>Olsenella</taxon>
    </lineage>
</organism>
<comment type="caution">
    <text evidence="1">The sequence shown here is derived from an EMBL/GenBank/DDBJ whole genome shotgun (WGS) entry which is preliminary data.</text>
</comment>
<reference evidence="1 2" key="1">
    <citation type="submission" date="2019-08" db="EMBL/GenBank/DDBJ databases">
        <title>In-depth cultivation of the pig gut microbiome towards novel bacterial diversity and tailored functional studies.</title>
        <authorList>
            <person name="Wylensek D."/>
            <person name="Hitch T.C.A."/>
            <person name="Clavel T."/>
        </authorList>
    </citation>
    <scope>NUCLEOTIDE SEQUENCE [LARGE SCALE GENOMIC DNA]</scope>
    <source>
        <strain evidence="1 2">CA-Schmier-601-WT-1</strain>
    </source>
</reference>
<protein>
    <submittedName>
        <fullName evidence="1">HAD family phosphatase</fullName>
    </submittedName>
</protein>
<dbReference type="Gene3D" id="3.40.50.1000">
    <property type="entry name" value="HAD superfamily/HAD-like"/>
    <property type="match status" value="1"/>
</dbReference>
<dbReference type="PANTHER" id="PTHR43611:SF3">
    <property type="entry name" value="FLAVIN MONONUCLEOTIDE HYDROLASE 1, CHLOROPLATIC"/>
    <property type="match status" value="1"/>
</dbReference>
<dbReference type="SUPFAM" id="SSF56784">
    <property type="entry name" value="HAD-like"/>
    <property type="match status" value="1"/>
</dbReference>
<dbReference type="Pfam" id="PF00702">
    <property type="entry name" value="Hydrolase"/>
    <property type="match status" value="1"/>
</dbReference>
<dbReference type="NCBIfam" id="TIGR01509">
    <property type="entry name" value="HAD-SF-IA-v3"/>
    <property type="match status" value="1"/>
</dbReference>
<dbReference type="InterPro" id="IPR006439">
    <property type="entry name" value="HAD-SF_hydro_IA"/>
</dbReference>
<dbReference type="InterPro" id="IPR036412">
    <property type="entry name" value="HAD-like_sf"/>
</dbReference>
<dbReference type="EMBL" id="VUNC01000006">
    <property type="protein sequence ID" value="MST73114.1"/>
    <property type="molecule type" value="Genomic_DNA"/>
</dbReference>
<name>A0A6N7XQ52_9ACTN</name>
<dbReference type="AlphaFoldDB" id="A0A6N7XQ52"/>
<dbReference type="NCBIfam" id="TIGR01549">
    <property type="entry name" value="HAD-SF-IA-v1"/>
    <property type="match status" value="1"/>
</dbReference>